<accession>A0ABR1XJB7</accession>
<evidence type="ECO:0000256" key="2">
    <source>
        <dbReference type="SAM" id="Phobius"/>
    </source>
</evidence>
<feature type="transmembrane region" description="Helical" evidence="2">
    <location>
        <begin position="28"/>
        <end position="48"/>
    </location>
</feature>
<dbReference type="Proteomes" id="UP001456524">
    <property type="component" value="Unassembled WGS sequence"/>
</dbReference>
<evidence type="ECO:0000313" key="4">
    <source>
        <dbReference type="Proteomes" id="UP001456524"/>
    </source>
</evidence>
<protein>
    <submittedName>
        <fullName evidence="3">Uncharacterized protein</fullName>
    </submittedName>
</protein>
<keyword evidence="2" id="KW-1133">Transmembrane helix</keyword>
<evidence type="ECO:0000256" key="1">
    <source>
        <dbReference type="SAM" id="MobiDB-lite"/>
    </source>
</evidence>
<keyword evidence="2" id="KW-0812">Transmembrane</keyword>
<organism evidence="3 4">
    <name type="scientific">Phyllosticta citrichinensis</name>
    <dbReference type="NCBI Taxonomy" id="1130410"/>
    <lineage>
        <taxon>Eukaryota</taxon>
        <taxon>Fungi</taxon>
        <taxon>Dikarya</taxon>
        <taxon>Ascomycota</taxon>
        <taxon>Pezizomycotina</taxon>
        <taxon>Dothideomycetes</taxon>
        <taxon>Dothideomycetes incertae sedis</taxon>
        <taxon>Botryosphaeriales</taxon>
        <taxon>Phyllostictaceae</taxon>
        <taxon>Phyllosticta</taxon>
    </lineage>
</organism>
<feature type="transmembrane region" description="Helical" evidence="2">
    <location>
        <begin position="75"/>
        <end position="94"/>
    </location>
</feature>
<sequence>MMVANSLLVVRLIDQGSTACGRSFGEKFAVVSLCFLPLVVFLLSRVLLLSRFRLAFSPVCLRACSCGQAASSLNLVLYLSFISFSLLNTLPLVLPPHVDTPPPRPVHTNQPKHTPITTTNTTNTADPPACLTLHHPLPRSFRLLFFTFLFFSLFCIDTIPPPPQLPALLD</sequence>
<feature type="region of interest" description="Disordered" evidence="1">
    <location>
        <begin position="101"/>
        <end position="123"/>
    </location>
</feature>
<reference evidence="3 4" key="1">
    <citation type="journal article" date="2022" name="G3 (Bethesda)">
        <title>Enemy or ally: a genomic approach to elucidate the lifestyle of Phyllosticta citrichinaensis.</title>
        <authorList>
            <person name="Buijs V.A."/>
            <person name="Groenewald J.Z."/>
            <person name="Haridas S."/>
            <person name="LaButti K.M."/>
            <person name="Lipzen A."/>
            <person name="Martin F.M."/>
            <person name="Barry K."/>
            <person name="Grigoriev I.V."/>
            <person name="Crous P.W."/>
            <person name="Seidl M.F."/>
        </authorList>
    </citation>
    <scope>NUCLEOTIDE SEQUENCE [LARGE SCALE GENOMIC DNA]</scope>
    <source>
        <strain evidence="3 4">CBS 129764</strain>
    </source>
</reference>
<keyword evidence="2" id="KW-0472">Membrane</keyword>
<name>A0ABR1XJB7_9PEZI</name>
<keyword evidence="4" id="KW-1185">Reference proteome</keyword>
<dbReference type="EMBL" id="JBBWUH010000009">
    <property type="protein sequence ID" value="KAK8157231.1"/>
    <property type="molecule type" value="Genomic_DNA"/>
</dbReference>
<proteinExistence type="predicted"/>
<evidence type="ECO:0000313" key="3">
    <source>
        <dbReference type="EMBL" id="KAK8157231.1"/>
    </source>
</evidence>
<comment type="caution">
    <text evidence="3">The sequence shown here is derived from an EMBL/GenBank/DDBJ whole genome shotgun (WGS) entry which is preliminary data.</text>
</comment>
<gene>
    <name evidence="3" type="ORF">IWX90DRAFT_317965</name>
</gene>